<feature type="signal peptide" evidence="2">
    <location>
        <begin position="1"/>
        <end position="24"/>
    </location>
</feature>
<dbReference type="Proteomes" id="UP000749559">
    <property type="component" value="Unassembled WGS sequence"/>
</dbReference>
<accession>A0A8S4PVB4</accession>
<feature type="domain" description="Out at first protein BRICHOS-like" evidence="3">
    <location>
        <begin position="25"/>
        <end position="172"/>
    </location>
</feature>
<name>A0A8S4PVB4_OWEFU</name>
<dbReference type="Pfam" id="PF22873">
    <property type="entry name" value="OAF_C"/>
    <property type="match status" value="1"/>
</dbReference>
<gene>
    <name evidence="5" type="ORF">OFUS_LOCUS21722</name>
</gene>
<feature type="chain" id="PRO_5035799458" description="Out at first protein" evidence="2">
    <location>
        <begin position="25"/>
        <end position="269"/>
    </location>
</feature>
<dbReference type="InterPro" id="IPR026315">
    <property type="entry name" value="Oaf"/>
</dbReference>
<proteinExistence type="inferred from homology"/>
<dbReference type="PANTHER" id="PTHR13423:SF2">
    <property type="entry name" value="OUT AT FIRST PROTEIN HOMOLOG"/>
    <property type="match status" value="1"/>
</dbReference>
<comment type="caution">
    <text evidence="5">The sequence shown here is derived from an EMBL/GenBank/DDBJ whole genome shotgun (WGS) entry which is preliminary data.</text>
</comment>
<evidence type="ECO:0000259" key="4">
    <source>
        <dbReference type="Pfam" id="PF22873"/>
    </source>
</evidence>
<keyword evidence="6" id="KW-1185">Reference proteome</keyword>
<dbReference type="Pfam" id="PF14941">
    <property type="entry name" value="OAF_N"/>
    <property type="match status" value="1"/>
</dbReference>
<evidence type="ECO:0000313" key="5">
    <source>
        <dbReference type="EMBL" id="CAH1797438.1"/>
    </source>
</evidence>
<dbReference type="OrthoDB" id="5947176at2759"/>
<protein>
    <recommendedName>
        <fullName evidence="7">Out at first protein</fullName>
    </recommendedName>
</protein>
<dbReference type="AlphaFoldDB" id="A0A8S4PVB4"/>
<dbReference type="InterPro" id="IPR053897">
    <property type="entry name" value="Oaf_C"/>
</dbReference>
<organism evidence="5 6">
    <name type="scientific">Owenia fusiformis</name>
    <name type="common">Polychaete worm</name>
    <dbReference type="NCBI Taxonomy" id="6347"/>
    <lineage>
        <taxon>Eukaryota</taxon>
        <taxon>Metazoa</taxon>
        <taxon>Spiralia</taxon>
        <taxon>Lophotrochozoa</taxon>
        <taxon>Annelida</taxon>
        <taxon>Polychaeta</taxon>
        <taxon>Sedentaria</taxon>
        <taxon>Canalipalpata</taxon>
        <taxon>Sabellida</taxon>
        <taxon>Oweniida</taxon>
        <taxon>Oweniidae</taxon>
        <taxon>Owenia</taxon>
    </lineage>
</organism>
<evidence type="ECO:0000256" key="1">
    <source>
        <dbReference type="ARBA" id="ARBA00005786"/>
    </source>
</evidence>
<dbReference type="InterPro" id="IPR053894">
    <property type="entry name" value="OAF_N"/>
</dbReference>
<sequence>MDIFNKSTFLLVYIATILAQRTVAQLVVNVKNKGGEIVIENINANVTDDTIILEFQKSDGTYICQFIDFKSGVQIFKSLVLGEEERGQSQYQVMCFITRFINNEFISSDAMSKLRQKNPSAIRHPEDDKGREPHQKDLLVNSERSHLLSPHINKICNDAKESTYTSEADLKAISHSTDREYYQLSSATHKLQPYTVPKCNETAELWRSCLCSYEICIGWYPCGLKYCKGKDSAGKIVSYRCGIKTCQKCRMFQYYVKQKLLCLWDDNNL</sequence>
<keyword evidence="2" id="KW-0732">Signal</keyword>
<reference evidence="5" key="1">
    <citation type="submission" date="2022-03" db="EMBL/GenBank/DDBJ databases">
        <authorList>
            <person name="Martin C."/>
        </authorList>
    </citation>
    <scope>NUCLEOTIDE SEQUENCE</scope>
</reference>
<dbReference type="PANTHER" id="PTHR13423">
    <property type="entry name" value="OUT AT FIRST"/>
    <property type="match status" value="1"/>
</dbReference>
<evidence type="ECO:0000259" key="3">
    <source>
        <dbReference type="Pfam" id="PF14941"/>
    </source>
</evidence>
<comment type="similarity">
    <text evidence="1">Belongs to the OAF family.</text>
</comment>
<evidence type="ECO:0008006" key="7">
    <source>
        <dbReference type="Google" id="ProtNLM"/>
    </source>
</evidence>
<evidence type="ECO:0000256" key="2">
    <source>
        <dbReference type="SAM" id="SignalP"/>
    </source>
</evidence>
<evidence type="ECO:0000313" key="6">
    <source>
        <dbReference type="Proteomes" id="UP000749559"/>
    </source>
</evidence>
<feature type="domain" description="Out at first C-terminal" evidence="4">
    <location>
        <begin position="198"/>
        <end position="266"/>
    </location>
</feature>
<dbReference type="EMBL" id="CAIIXF020000010">
    <property type="protein sequence ID" value="CAH1797438.1"/>
    <property type="molecule type" value="Genomic_DNA"/>
</dbReference>